<keyword evidence="14" id="KW-1185">Reference proteome</keyword>
<dbReference type="InterPro" id="IPR000766">
    <property type="entry name" value="GalP_uridyl_Trfase_II"/>
</dbReference>
<dbReference type="Pfam" id="PF02744">
    <property type="entry name" value="GalP_UDP_tr_C"/>
    <property type="match status" value="1"/>
</dbReference>
<dbReference type="NCBIfam" id="NF003629">
    <property type="entry name" value="PRK05270.1-2"/>
    <property type="match status" value="1"/>
</dbReference>
<evidence type="ECO:0000256" key="9">
    <source>
        <dbReference type="ARBA" id="ARBA00023277"/>
    </source>
</evidence>
<keyword evidence="5 10" id="KW-0963">Cytoplasm</keyword>
<keyword evidence="6 10" id="KW-0808">Transferase</keyword>
<dbReference type="PROSITE" id="PS01163">
    <property type="entry name" value="GAL_P_UDP_TRANSF_II"/>
    <property type="match status" value="1"/>
</dbReference>
<evidence type="ECO:0000259" key="11">
    <source>
        <dbReference type="Pfam" id="PF01087"/>
    </source>
</evidence>
<comment type="catalytic activity">
    <reaction evidence="1 10">
        <text>alpha-D-galactose 1-phosphate + UDP-alpha-D-glucose = alpha-D-glucose 1-phosphate + UDP-alpha-D-galactose</text>
        <dbReference type="Rhea" id="RHEA:13989"/>
        <dbReference type="ChEBI" id="CHEBI:58336"/>
        <dbReference type="ChEBI" id="CHEBI:58601"/>
        <dbReference type="ChEBI" id="CHEBI:58885"/>
        <dbReference type="ChEBI" id="CHEBI:66914"/>
        <dbReference type="EC" id="2.7.7.12"/>
    </reaction>
</comment>
<dbReference type="PIRSF" id="PIRSF006005">
    <property type="entry name" value="GalT_BS"/>
    <property type="match status" value="1"/>
</dbReference>
<comment type="caution">
    <text evidence="13">The sequence shown here is derived from an EMBL/GenBank/DDBJ whole genome shotgun (WGS) entry which is preliminary data.</text>
</comment>
<reference evidence="13" key="1">
    <citation type="submission" date="2022-10" db="EMBL/GenBank/DDBJ databases">
        <title>Description of Fervidibacillus gen. nov. in the family Fervidibacillaceae fam. nov. with two species, Fervidibacillus albus sp. nov., and Fervidibacillus halotolerans sp. nov., isolated from tidal flat sediments.</title>
        <authorList>
            <person name="Kwon K.K."/>
            <person name="Yang S.-H."/>
        </authorList>
    </citation>
    <scope>NUCLEOTIDE SEQUENCE</scope>
    <source>
        <strain evidence="13">JCM 19140</strain>
    </source>
</reference>
<evidence type="ECO:0000259" key="12">
    <source>
        <dbReference type="Pfam" id="PF02744"/>
    </source>
</evidence>
<dbReference type="PANTHER" id="PTHR39191:SF1">
    <property type="entry name" value="DUF4922 DOMAIN-CONTAINING PROTEIN"/>
    <property type="match status" value="1"/>
</dbReference>
<evidence type="ECO:0000256" key="2">
    <source>
        <dbReference type="ARBA" id="ARBA00004496"/>
    </source>
</evidence>
<accession>A0AAE3IV72</accession>
<evidence type="ECO:0000256" key="6">
    <source>
        <dbReference type="ARBA" id="ARBA00022679"/>
    </source>
</evidence>
<evidence type="ECO:0000313" key="13">
    <source>
        <dbReference type="EMBL" id="MCU9615136.1"/>
    </source>
</evidence>
<feature type="domain" description="Galactose-1-phosphate uridyl transferase C-terminal" evidence="12">
    <location>
        <begin position="255"/>
        <end position="448"/>
    </location>
</feature>
<keyword evidence="7 10" id="KW-0548">Nucleotidyltransferase</keyword>
<gene>
    <name evidence="10 13" type="primary">galT</name>
    <name evidence="13" type="ORF">OEV98_16490</name>
</gene>
<keyword evidence="8 10" id="KW-0299">Galactose metabolism</keyword>
<evidence type="ECO:0000256" key="5">
    <source>
        <dbReference type="ARBA" id="ARBA00022490"/>
    </source>
</evidence>
<dbReference type="GO" id="GO:0008108">
    <property type="term" value="F:UDP-glucose:hexose-1-phosphate uridylyltransferase activity"/>
    <property type="evidence" value="ECO:0007669"/>
    <property type="project" value="UniProtKB-UniRule"/>
</dbReference>
<dbReference type="AlphaFoldDB" id="A0AAE3IV72"/>
<comment type="similarity">
    <text evidence="4 10">Belongs to the galactose-1-phosphate uridylyltransferase type 2 family.</text>
</comment>
<comment type="subcellular location">
    <subcellularLocation>
        <location evidence="2 10">Cytoplasm</location>
    </subcellularLocation>
</comment>
<evidence type="ECO:0000256" key="10">
    <source>
        <dbReference type="HAMAP-Rule" id="MF_00571"/>
    </source>
</evidence>
<sequence>MRIYELVQQLVNEGEKRQLIKKEDKIYVRNQLLALLQLDTFSLEQPLTDSQAVNVMDELVIPELVEQLVEYACQHNIIEDFFDSKEIFSAKIMNCFIARPSEINEIFRQKYKESPSAATNYFYSLSKNSNYIQMKRIRKNIKYKVPTEFGELDITVNLSKPEKDPKQIEKEKNSPKQSGYPTCVLCVENEGYAGRLGYAARSNHRMIRIPLKGENWFLQYSPYVYYNEHCILLSENHRNMQISRETFRNLLLFVERFPHYFLGSNADLPIVGGSILSHDHYQGGCYDFPMAKATSDYSFTLNRYSEVECSIVKWPMTVIRLRANQKEEIIDAANYILGKWKNYSDEQVNVLAFTNDTPHNTITPIARIKNGKYEMDLVLRNNRTNEEHPLGIFHPHADVHHIKKENIGLIEVMGLAVLPARLKEELVEVEKYILEQPNKLKEYHLPWAEKLKLQYASQLTEQNVSDIVKDEVGKIFLRVLLDASVFKRDAKGKQALQAFIHHLNNNYYRKK</sequence>
<evidence type="ECO:0000256" key="3">
    <source>
        <dbReference type="ARBA" id="ARBA00004947"/>
    </source>
</evidence>
<proteinExistence type="inferred from homology"/>
<evidence type="ECO:0000256" key="8">
    <source>
        <dbReference type="ARBA" id="ARBA00023144"/>
    </source>
</evidence>
<dbReference type="Pfam" id="PF01087">
    <property type="entry name" value="GalP_UDP_transf"/>
    <property type="match status" value="1"/>
</dbReference>
<keyword evidence="9 10" id="KW-0119">Carbohydrate metabolism</keyword>
<comment type="pathway">
    <text evidence="3 10">Carbohydrate metabolism; galactose metabolism.</text>
</comment>
<dbReference type="EMBL" id="JAOUSF010000006">
    <property type="protein sequence ID" value="MCU9615136.1"/>
    <property type="molecule type" value="Genomic_DNA"/>
</dbReference>
<dbReference type="PANTHER" id="PTHR39191">
    <property type="entry name" value="GALACTOSE-1-PHOSPHATE URIDYLYLTRANSFERASE"/>
    <property type="match status" value="1"/>
</dbReference>
<dbReference type="GO" id="GO:0006012">
    <property type="term" value="P:galactose metabolic process"/>
    <property type="evidence" value="ECO:0007669"/>
    <property type="project" value="UniProtKB-UniRule"/>
</dbReference>
<dbReference type="HAMAP" id="MF_00571">
    <property type="entry name" value="GalP_UDP_trans"/>
    <property type="match status" value="1"/>
</dbReference>
<dbReference type="RefSeq" id="WP_263074449.1">
    <property type="nucleotide sequence ID" value="NZ_JAOUSF010000006.1"/>
</dbReference>
<feature type="domain" description="Galactose-1-phosphate uridyl transferase N-terminal" evidence="11">
    <location>
        <begin position="20"/>
        <end position="238"/>
    </location>
</feature>
<name>A0AAE3IV72_9BACI</name>
<evidence type="ECO:0000256" key="7">
    <source>
        <dbReference type="ARBA" id="ARBA00022695"/>
    </source>
</evidence>
<evidence type="ECO:0000256" key="4">
    <source>
        <dbReference type="ARBA" id="ARBA00008706"/>
    </source>
</evidence>
<dbReference type="NCBIfam" id="TIGR01239">
    <property type="entry name" value="galT_2"/>
    <property type="match status" value="1"/>
</dbReference>
<dbReference type="InterPro" id="IPR005850">
    <property type="entry name" value="GalP_Utransf_C"/>
</dbReference>
<dbReference type="InterPro" id="IPR005849">
    <property type="entry name" value="GalP_Utransf_N"/>
</dbReference>
<dbReference type="GO" id="GO:0005737">
    <property type="term" value="C:cytoplasm"/>
    <property type="evidence" value="ECO:0007669"/>
    <property type="project" value="UniProtKB-SubCell"/>
</dbReference>
<evidence type="ECO:0000313" key="14">
    <source>
        <dbReference type="Proteomes" id="UP001209318"/>
    </source>
</evidence>
<evidence type="ECO:0000256" key="1">
    <source>
        <dbReference type="ARBA" id="ARBA00001107"/>
    </source>
</evidence>
<dbReference type="Proteomes" id="UP001209318">
    <property type="component" value="Unassembled WGS sequence"/>
</dbReference>
<dbReference type="InterPro" id="IPR023425">
    <property type="entry name" value="GalP_uridyl_Trfase_II_CS"/>
</dbReference>
<organism evidence="13 14">
    <name type="scientific">Perspicuibacillus lycopersici</name>
    <dbReference type="NCBI Taxonomy" id="1325689"/>
    <lineage>
        <taxon>Bacteria</taxon>
        <taxon>Bacillati</taxon>
        <taxon>Bacillota</taxon>
        <taxon>Bacilli</taxon>
        <taxon>Bacillales</taxon>
        <taxon>Bacillaceae</taxon>
        <taxon>Perspicuibacillus</taxon>
    </lineage>
</organism>
<dbReference type="EC" id="2.7.7.12" evidence="10"/>
<protein>
    <recommendedName>
        <fullName evidence="10">Galactose-1-phosphate uridylyltransferase</fullName>
        <shortName evidence="10">Gal-1-P uridylyltransferase</shortName>
        <ecNumber evidence="10">2.7.7.12</ecNumber>
    </recommendedName>
    <alternativeName>
        <fullName evidence="10">UDP-glucose--hexose-1-phosphate uridylyltransferase</fullName>
    </alternativeName>
</protein>